<protein>
    <recommendedName>
        <fullName evidence="2">MAGE domain-containing protein</fullName>
    </recommendedName>
</protein>
<feature type="compositionally biased region" description="Polar residues" evidence="1">
    <location>
        <begin position="123"/>
        <end position="141"/>
    </location>
</feature>
<evidence type="ECO:0000256" key="1">
    <source>
        <dbReference type="SAM" id="MobiDB-lite"/>
    </source>
</evidence>
<comment type="caution">
    <text evidence="3">The sequence shown here is derived from an EMBL/GenBank/DDBJ whole genome shotgun (WGS) entry which is preliminary data.</text>
</comment>
<dbReference type="Gene3D" id="1.10.10.1200">
    <property type="entry name" value="MAGE homology domain, winged helix WH1 motif"/>
    <property type="match status" value="1"/>
</dbReference>
<name>A0A6B0S1C8_9CETA</name>
<dbReference type="AlphaFoldDB" id="A0A6B0S1C8"/>
<dbReference type="PANTHER" id="PTHR11736">
    <property type="entry name" value="MELANOMA-ASSOCIATED ANTIGEN MAGE ANTIGEN"/>
    <property type="match status" value="1"/>
</dbReference>
<dbReference type="Pfam" id="PF01454">
    <property type="entry name" value="MAGE"/>
    <property type="match status" value="1"/>
</dbReference>
<dbReference type="FunFam" id="1.10.10.1210:FF:000001">
    <property type="entry name" value="melanoma-associated antigen D1"/>
    <property type="match status" value="1"/>
</dbReference>
<dbReference type="Gene3D" id="3.40.50.410">
    <property type="entry name" value="von Willebrand factor, type A domain"/>
    <property type="match status" value="1"/>
</dbReference>
<dbReference type="Gene3D" id="1.10.10.1210">
    <property type="entry name" value="MAGE homology domain, winged helix WH2 motif"/>
    <property type="match status" value="1"/>
</dbReference>
<feature type="compositionally biased region" description="Basic residues" evidence="1">
    <location>
        <begin position="242"/>
        <end position="254"/>
    </location>
</feature>
<feature type="region of interest" description="Disordered" evidence="1">
    <location>
        <begin position="242"/>
        <end position="269"/>
    </location>
</feature>
<proteinExistence type="predicted"/>
<dbReference type="SMART" id="SM01373">
    <property type="entry name" value="MAGE"/>
    <property type="match status" value="1"/>
</dbReference>
<dbReference type="GO" id="GO:0000122">
    <property type="term" value="P:negative regulation of transcription by RNA polymerase II"/>
    <property type="evidence" value="ECO:0007669"/>
    <property type="project" value="TreeGrafter"/>
</dbReference>
<dbReference type="EMBL" id="VBQZ03000145">
    <property type="protein sequence ID" value="MXQ95785.1"/>
    <property type="molecule type" value="Genomic_DNA"/>
</dbReference>
<dbReference type="FunFam" id="1.10.10.1200:FF:000001">
    <property type="entry name" value="Melanoma-associated antigen D1"/>
    <property type="match status" value="1"/>
</dbReference>
<dbReference type="SUPFAM" id="SSF53300">
    <property type="entry name" value="vWA-like"/>
    <property type="match status" value="1"/>
</dbReference>
<evidence type="ECO:0000313" key="4">
    <source>
        <dbReference type="Proteomes" id="UP000322234"/>
    </source>
</evidence>
<dbReference type="PANTHER" id="PTHR11736:SF11">
    <property type="entry name" value="MELANOMA-ASSOCIATED ANTIGEN D2"/>
    <property type="match status" value="1"/>
</dbReference>
<organism evidence="3 4">
    <name type="scientific">Bos mutus</name>
    <name type="common">wild yak</name>
    <dbReference type="NCBI Taxonomy" id="72004"/>
    <lineage>
        <taxon>Eukaryota</taxon>
        <taxon>Metazoa</taxon>
        <taxon>Chordata</taxon>
        <taxon>Craniata</taxon>
        <taxon>Vertebrata</taxon>
        <taxon>Euteleostomi</taxon>
        <taxon>Mammalia</taxon>
        <taxon>Eutheria</taxon>
        <taxon>Laurasiatheria</taxon>
        <taxon>Artiodactyla</taxon>
        <taxon>Ruminantia</taxon>
        <taxon>Pecora</taxon>
        <taxon>Bovidae</taxon>
        <taxon>Bovinae</taxon>
        <taxon>Bos</taxon>
    </lineage>
</organism>
<dbReference type="Proteomes" id="UP000322234">
    <property type="component" value="Unassembled WGS sequence"/>
</dbReference>
<accession>A0A6B0S1C8</accession>
<feature type="region of interest" description="Disordered" evidence="1">
    <location>
        <begin position="96"/>
        <end position="196"/>
    </location>
</feature>
<feature type="region of interest" description="Disordered" evidence="1">
    <location>
        <begin position="1"/>
        <end position="83"/>
    </location>
</feature>
<dbReference type="InterPro" id="IPR041899">
    <property type="entry name" value="MAGE_WH2"/>
</dbReference>
<evidence type="ECO:0000313" key="3">
    <source>
        <dbReference type="EMBL" id="MXQ95785.1"/>
    </source>
</evidence>
<feature type="domain" description="MAGE" evidence="2">
    <location>
        <begin position="273"/>
        <end position="472"/>
    </location>
</feature>
<feature type="compositionally biased region" description="Polar residues" evidence="1">
    <location>
        <begin position="1"/>
        <end position="12"/>
    </location>
</feature>
<feature type="compositionally biased region" description="Polar residues" evidence="1">
    <location>
        <begin position="98"/>
        <end position="108"/>
    </location>
</feature>
<feature type="compositionally biased region" description="Polar residues" evidence="1">
    <location>
        <begin position="185"/>
        <end position="196"/>
    </location>
</feature>
<reference evidence="3" key="1">
    <citation type="submission" date="2019-10" db="EMBL/GenBank/DDBJ databases">
        <title>The sequence and de novo assembly of the wild yak genome.</title>
        <authorList>
            <person name="Liu Y."/>
        </authorList>
    </citation>
    <scope>NUCLEOTIDE SEQUENCE [LARGE SCALE GENOMIC DNA]</scope>
    <source>
        <strain evidence="3">WY2019</strain>
    </source>
</reference>
<feature type="compositionally biased region" description="Polar residues" evidence="1">
    <location>
        <begin position="29"/>
        <end position="45"/>
    </location>
</feature>
<dbReference type="InterPro" id="IPR041898">
    <property type="entry name" value="MAGE_WH1"/>
</dbReference>
<dbReference type="GO" id="GO:0005634">
    <property type="term" value="C:nucleus"/>
    <property type="evidence" value="ECO:0007669"/>
    <property type="project" value="TreeGrafter"/>
</dbReference>
<feature type="compositionally biased region" description="Basic residues" evidence="1">
    <location>
        <begin position="165"/>
        <end position="176"/>
    </location>
</feature>
<sequence>MSDTSESGTGPTRFQAEASEEDPGLKMQTVLTVTQNLEASETPKGSKTPEVSKATKISNAAGVSKATEAQEVSATQASPTTKLTDTQFLAAKKKSLAADTNMQHTDPQAVTVPATETKKVSSVADTKVNTKTLETESTASQALADEPEPEGAAGQAQENQDTRPKIKAKKARKVKHLNGEEDGSSDQSQASGTTSGRRISKALMASMARRASRGPIAFWARRASRTRLAAWARRALLSLRSPKARRGKARRRAAKLQSSQEPEAPPPRDVALLQGRANDLVKYLLVKDQTKIPIKRSDMLKDIIKEYTDVYPEIIERAGYSLEKVFGIQLKEIDKNDHLYILLSTLEPTDAGILGTTKDSPKLGLLMVLLSIIFMNGNRSSEAVIWEVLRKLGLRPGIHHSLFGDVKKLITDEFVKQKYLDYVRVPNSNPPEYEFFWGLRSYYETSKMKVLKFACKVQKKDPKEWAAQYREAMEADMKAAAEAAAEAKARAEIRAQMGIGLGSENAAGPCNWDEADIGPWAKAREADLPPSTMIERGETCVRITFCPSLQDQSAFPSSGIMANFVVQNEIYNGYFIYDFAPRGLPPVGKNVGFVFDMSGSMCGTRMKQTKKAMNVIPGNLWASDYFNIISFSYTVSVWKAGGSIQATVQYVHSAKDYLGHMEDAGWNLHWDSNSEEICGGDGGSMKSQESSAVLAKGQFQHADIKLVAGLMGPNLRRHQGPDVPVVIGKKLLKDSPRLLPH</sequence>
<dbReference type="InterPro" id="IPR037445">
    <property type="entry name" value="MAGE"/>
</dbReference>
<evidence type="ECO:0000259" key="2">
    <source>
        <dbReference type="PROSITE" id="PS50838"/>
    </source>
</evidence>
<dbReference type="InterPro" id="IPR036465">
    <property type="entry name" value="vWFA_dom_sf"/>
</dbReference>
<gene>
    <name evidence="3" type="ORF">E5288_WYG021674</name>
</gene>
<feature type="compositionally biased region" description="Polar residues" evidence="1">
    <location>
        <begin position="70"/>
        <end position="83"/>
    </location>
</feature>
<dbReference type="PROSITE" id="PS50838">
    <property type="entry name" value="MAGE"/>
    <property type="match status" value="1"/>
</dbReference>
<keyword evidence="4" id="KW-1185">Reference proteome</keyword>
<dbReference type="InterPro" id="IPR002190">
    <property type="entry name" value="MHD_dom"/>
</dbReference>